<evidence type="ECO:0008006" key="5">
    <source>
        <dbReference type="Google" id="ProtNLM"/>
    </source>
</evidence>
<dbReference type="EMBL" id="AE010299">
    <property type="protein sequence ID" value="AAM06138.1"/>
    <property type="molecule type" value="Genomic_DNA"/>
</dbReference>
<keyword evidence="1" id="KW-0489">Methyltransferase</keyword>
<dbReference type="KEGG" id="mac:MA_2760"/>
<dbReference type="Proteomes" id="UP000002487">
    <property type="component" value="Chromosome"/>
</dbReference>
<dbReference type="InterPro" id="IPR007213">
    <property type="entry name" value="Ppm1/Ppm2/Tcmp"/>
</dbReference>
<dbReference type="STRING" id="188937.MA_2760"/>
<evidence type="ECO:0000313" key="4">
    <source>
        <dbReference type="Proteomes" id="UP000002487"/>
    </source>
</evidence>
<dbReference type="SUPFAM" id="SSF53335">
    <property type="entry name" value="S-adenosyl-L-methionine-dependent methyltransferases"/>
    <property type="match status" value="1"/>
</dbReference>
<keyword evidence="2" id="KW-0808">Transferase</keyword>
<dbReference type="InterPro" id="IPR029063">
    <property type="entry name" value="SAM-dependent_MTases_sf"/>
</dbReference>
<sequence length="361" mass="41230">MRICIQGCQNGGMIDLQQTKMKINLSGMPLTSLVTLYSRAKISKEHASLFNDAKAVELVEQIDYCFSLLEKSGADFTLFANAARAMQLDKRVKAYIKEHPHVSVINLGAGFETEFYRVDNGIIRWYDLDLPELIEVRKQLLPETDRSTCIAKSFLDPSWCQDINTENGLFMIAGGLFRYFGETEVHQFFSLLADRFPGCEIVFEAESKSSIDVDGSCGAYGVGWNDDEPEKKDAMQAEYMKAFENAWKMFFPQVQKDMMIGALTTSTRPQSAKWDDFETWWDQLSAQEKGKAMSDFFFGFTCGCPLEDASEMTVWDNRITVVDQFPLFRGIPRDPSLSKSIRQFMDYTDEKGRIKIFHVRV</sequence>
<dbReference type="Gene3D" id="3.40.50.150">
    <property type="entry name" value="Vaccinia Virus protein VP39"/>
    <property type="match status" value="1"/>
</dbReference>
<proteinExistence type="predicted"/>
<dbReference type="HOGENOM" id="CLU_069348_0_1_2"/>
<gene>
    <name evidence="3" type="ordered locus">MA_2760</name>
</gene>
<dbReference type="PANTHER" id="PTHR43619">
    <property type="entry name" value="S-ADENOSYL-L-METHIONINE-DEPENDENT METHYLTRANSFERASE YKTD-RELATED"/>
    <property type="match status" value="1"/>
</dbReference>
<reference evidence="3 4" key="1">
    <citation type="journal article" date="2002" name="Genome Res.">
        <title>The genome of Methanosarcina acetivorans reveals extensive metabolic and physiological diversity.</title>
        <authorList>
            <person name="Galagan J.E."/>
            <person name="Nusbaum C."/>
            <person name="Roy A."/>
            <person name="Endrizzi M.G."/>
            <person name="Macdonald P."/>
            <person name="FitzHugh W."/>
            <person name="Calvo S."/>
            <person name="Engels R."/>
            <person name="Smirnov S."/>
            <person name="Atnoor D."/>
            <person name="Brown A."/>
            <person name="Allen N."/>
            <person name="Naylor J."/>
            <person name="Stange-Thomann N."/>
            <person name="DeArellano K."/>
            <person name="Johnson R."/>
            <person name="Linton L."/>
            <person name="McEwan P."/>
            <person name="McKernan K."/>
            <person name="Talamas J."/>
            <person name="Tirrell A."/>
            <person name="Ye W."/>
            <person name="Zimmer A."/>
            <person name="Barber R.D."/>
            <person name="Cann I."/>
            <person name="Graham D.E."/>
            <person name="Grahame D.A."/>
            <person name="Guss A."/>
            <person name="Hedderich R."/>
            <person name="Ingram-Smith C."/>
            <person name="Kuettner C.H."/>
            <person name="Krzycki J.A."/>
            <person name="Leigh J.A."/>
            <person name="Li W."/>
            <person name="Liu J."/>
            <person name="Mukhopadhyay B."/>
            <person name="Reeve J.N."/>
            <person name="Smith K."/>
            <person name="Springer T.A."/>
            <person name="Umayam L.A."/>
            <person name="White O."/>
            <person name="White R.H."/>
            <person name="de Macario E.C."/>
            <person name="Ferry J.G."/>
            <person name="Jarrell K.F."/>
            <person name="Jing H."/>
            <person name="Macario A.J.L."/>
            <person name="Paulsen I."/>
            <person name="Pritchett M."/>
            <person name="Sowers K.R."/>
            <person name="Swanson R.V."/>
            <person name="Zinder S.H."/>
            <person name="Lander E."/>
            <person name="Metcalf W.W."/>
            <person name="Birren B."/>
        </authorList>
    </citation>
    <scope>NUCLEOTIDE SEQUENCE [LARGE SCALE GENOMIC DNA]</scope>
    <source>
        <strain evidence="4">ATCC 35395 / DSM 2834 / JCM 12185 / C2A</strain>
    </source>
</reference>
<evidence type="ECO:0000256" key="2">
    <source>
        <dbReference type="ARBA" id="ARBA00022679"/>
    </source>
</evidence>
<evidence type="ECO:0000313" key="3">
    <source>
        <dbReference type="EMBL" id="AAM06138.1"/>
    </source>
</evidence>
<dbReference type="Pfam" id="PF04072">
    <property type="entry name" value="LCM"/>
    <property type="match status" value="1"/>
</dbReference>
<name>Q8TMA5_METAC</name>
<accession>Q8TMA5</accession>
<dbReference type="GO" id="GO:0032259">
    <property type="term" value="P:methylation"/>
    <property type="evidence" value="ECO:0007669"/>
    <property type="project" value="UniProtKB-KW"/>
</dbReference>
<dbReference type="GO" id="GO:0008168">
    <property type="term" value="F:methyltransferase activity"/>
    <property type="evidence" value="ECO:0007669"/>
    <property type="project" value="UniProtKB-KW"/>
</dbReference>
<dbReference type="InParanoid" id="Q8TMA5"/>
<dbReference type="PhylomeDB" id="Q8TMA5"/>
<dbReference type="AlphaFoldDB" id="Q8TMA5"/>
<dbReference type="PANTHER" id="PTHR43619:SF2">
    <property type="entry name" value="S-ADENOSYL-L-METHIONINE-DEPENDENT METHYLTRANSFERASES SUPERFAMILY PROTEIN"/>
    <property type="match status" value="1"/>
</dbReference>
<dbReference type="EnsemblBacteria" id="AAM06138">
    <property type="protein sequence ID" value="AAM06138"/>
    <property type="gene ID" value="MA_2760"/>
</dbReference>
<organism evidence="3 4">
    <name type="scientific">Methanosarcina acetivorans (strain ATCC 35395 / DSM 2834 / JCM 12185 / C2A)</name>
    <dbReference type="NCBI Taxonomy" id="188937"/>
    <lineage>
        <taxon>Archaea</taxon>
        <taxon>Methanobacteriati</taxon>
        <taxon>Methanobacteriota</taxon>
        <taxon>Stenosarchaea group</taxon>
        <taxon>Methanomicrobia</taxon>
        <taxon>Methanosarcinales</taxon>
        <taxon>Methanosarcinaceae</taxon>
        <taxon>Methanosarcina</taxon>
    </lineage>
</organism>
<evidence type="ECO:0000256" key="1">
    <source>
        <dbReference type="ARBA" id="ARBA00022603"/>
    </source>
</evidence>
<keyword evidence="4" id="KW-1185">Reference proteome</keyword>
<protein>
    <recommendedName>
        <fullName evidence="5">Tetracenomycin polyketide synthesis O-methyltransferase TcmP</fullName>
    </recommendedName>
</protein>